<reference evidence="2 3" key="1">
    <citation type="submission" date="2011-08" db="EMBL/GenBank/DDBJ databases">
        <authorList>
            <person name="Liu Z.J."/>
            <person name="Shi F.L."/>
            <person name="Lu J.Q."/>
            <person name="Li M."/>
            <person name="Wang Z.L."/>
        </authorList>
    </citation>
    <scope>NUCLEOTIDE SEQUENCE [LARGE SCALE GENOMIC DNA]</scope>
    <source>
        <strain evidence="2 3">USNM 41457</strain>
    </source>
</reference>
<gene>
    <name evidence="2" type="ORF">EDEG_02842</name>
</gene>
<dbReference type="HOGENOM" id="CLU_2209987_0_0_1"/>
<protein>
    <submittedName>
        <fullName evidence="2">Uncharacterized protein</fullName>
    </submittedName>
</protein>
<reference evidence="3" key="2">
    <citation type="submission" date="2015-07" db="EMBL/GenBank/DDBJ databases">
        <title>Contrasting host-pathogen interactions and genome evolution in two generalist and specialist microsporidian pathogens of mosquitoes.</title>
        <authorList>
            <consortium name="The Broad Institute Genomics Platform"/>
            <consortium name="The Broad Institute Genome Sequencing Center for Infectious Disease"/>
            <person name="Cuomo C.A."/>
            <person name="Sanscrainte N.D."/>
            <person name="Goldberg J.M."/>
            <person name="Heiman D."/>
            <person name="Young S."/>
            <person name="Zeng Q."/>
            <person name="Becnel J.J."/>
            <person name="Birren B.W."/>
        </authorList>
    </citation>
    <scope>NUCLEOTIDE SEQUENCE [LARGE SCALE GENOMIC DNA]</scope>
    <source>
        <strain evidence="3">USNM 41457</strain>
    </source>
</reference>
<name>J9D5F4_EDHAE</name>
<keyword evidence="1" id="KW-1133">Transmembrane helix</keyword>
<accession>J9D5F4</accession>
<feature type="transmembrane region" description="Helical" evidence="1">
    <location>
        <begin position="14"/>
        <end position="37"/>
    </location>
</feature>
<sequence length="107" mass="12897">MAYKYYVHNRFVSLLFYFFIFCTITLPKYILVASYVTKNYILKYLVKEAVFLPRIIKKVLIEVSHIKKNLFCNIFCFNIKIINIYLVEVPKNLGFSHIDDFYVFIML</sequence>
<dbReference type="InParanoid" id="J9D5F4"/>
<keyword evidence="3" id="KW-1185">Reference proteome</keyword>
<organism evidence="2 3">
    <name type="scientific">Edhazardia aedis (strain USNM 41457)</name>
    <name type="common">Microsporidian parasite</name>
    <dbReference type="NCBI Taxonomy" id="1003232"/>
    <lineage>
        <taxon>Eukaryota</taxon>
        <taxon>Fungi</taxon>
        <taxon>Fungi incertae sedis</taxon>
        <taxon>Microsporidia</taxon>
        <taxon>Edhazardia</taxon>
    </lineage>
</organism>
<evidence type="ECO:0000313" key="3">
    <source>
        <dbReference type="Proteomes" id="UP000003163"/>
    </source>
</evidence>
<dbReference type="Proteomes" id="UP000003163">
    <property type="component" value="Unassembled WGS sequence"/>
</dbReference>
<evidence type="ECO:0000313" key="2">
    <source>
        <dbReference type="EMBL" id="EJW02764.1"/>
    </source>
</evidence>
<comment type="caution">
    <text evidence="2">The sequence shown here is derived from an EMBL/GenBank/DDBJ whole genome shotgun (WGS) entry which is preliminary data.</text>
</comment>
<proteinExistence type="predicted"/>
<dbReference type="EMBL" id="AFBI03000057">
    <property type="protein sequence ID" value="EJW02764.1"/>
    <property type="molecule type" value="Genomic_DNA"/>
</dbReference>
<dbReference type="AlphaFoldDB" id="J9D5F4"/>
<dbReference type="VEuPathDB" id="MicrosporidiaDB:EDEG_02842"/>
<evidence type="ECO:0000256" key="1">
    <source>
        <dbReference type="SAM" id="Phobius"/>
    </source>
</evidence>
<keyword evidence="1" id="KW-0812">Transmembrane</keyword>
<keyword evidence="1" id="KW-0472">Membrane</keyword>